<keyword evidence="3" id="KW-1185">Reference proteome</keyword>
<evidence type="ECO:0000259" key="1">
    <source>
        <dbReference type="Pfam" id="PF07862"/>
    </source>
</evidence>
<feature type="domain" description="Nif11" evidence="1">
    <location>
        <begin position="1"/>
        <end position="48"/>
    </location>
</feature>
<dbReference type="InterPro" id="IPR012903">
    <property type="entry name" value="Nif11"/>
</dbReference>
<dbReference type="NCBIfam" id="TIGR03798">
    <property type="entry name" value="leader_Nif11"/>
    <property type="match status" value="1"/>
</dbReference>
<dbReference type="STRING" id="1121439.dsat_0207"/>
<dbReference type="eggNOG" id="ENOG50337RP">
    <property type="taxonomic scope" value="Bacteria"/>
</dbReference>
<organism evidence="2 3">
    <name type="scientific">Alkalidesulfovibrio alkalitolerans DSM 16529</name>
    <dbReference type="NCBI Taxonomy" id="1121439"/>
    <lineage>
        <taxon>Bacteria</taxon>
        <taxon>Pseudomonadati</taxon>
        <taxon>Thermodesulfobacteriota</taxon>
        <taxon>Desulfovibrionia</taxon>
        <taxon>Desulfovibrionales</taxon>
        <taxon>Desulfovibrionaceae</taxon>
        <taxon>Alkalidesulfovibrio</taxon>
    </lineage>
</organism>
<sequence length="69" mass="8028">MSTENAKAYMRRMRTDPAFKRQVEALADDDARWDFIRAQGYEFTFREFDAAQVELMAEFGSDDPGRIKG</sequence>
<dbReference type="RefSeq" id="WP_020886901.1">
    <property type="nucleotide sequence ID" value="NZ_ATHI01000026.1"/>
</dbReference>
<proteinExistence type="predicted"/>
<dbReference type="EMBL" id="ATHI01000026">
    <property type="protein sequence ID" value="EPR32766.1"/>
    <property type="molecule type" value="Genomic_DNA"/>
</dbReference>
<evidence type="ECO:0000313" key="2">
    <source>
        <dbReference type="EMBL" id="EPR32766.1"/>
    </source>
</evidence>
<dbReference type="PATRIC" id="fig|1121439.3.peg.1554"/>
<protein>
    <submittedName>
        <fullName evidence="2">Bacteriocin propeptide, TIGR03798 family</fullName>
    </submittedName>
</protein>
<evidence type="ECO:0000313" key="3">
    <source>
        <dbReference type="Proteomes" id="UP000014975"/>
    </source>
</evidence>
<gene>
    <name evidence="2" type="ORF">dsat_0207</name>
</gene>
<dbReference type="OrthoDB" id="5461162at2"/>
<dbReference type="InterPro" id="IPR022516">
    <property type="entry name" value="CHP03798_Ocin"/>
</dbReference>
<dbReference type="Proteomes" id="UP000014975">
    <property type="component" value="Unassembled WGS sequence"/>
</dbReference>
<dbReference type="Pfam" id="PF07862">
    <property type="entry name" value="Nif11"/>
    <property type="match status" value="1"/>
</dbReference>
<name>S7T894_9BACT</name>
<accession>S7T894</accession>
<comment type="caution">
    <text evidence="2">The sequence shown here is derived from an EMBL/GenBank/DDBJ whole genome shotgun (WGS) entry which is preliminary data.</text>
</comment>
<reference evidence="2 3" key="1">
    <citation type="journal article" date="2013" name="Genome Announc.">
        <title>Draft genome sequences for three mercury-methylating, sulfate-reducing bacteria.</title>
        <authorList>
            <person name="Brown S.D."/>
            <person name="Hurt R.A.Jr."/>
            <person name="Gilmour C.C."/>
            <person name="Elias D.A."/>
        </authorList>
    </citation>
    <scope>NUCLEOTIDE SEQUENCE [LARGE SCALE GENOMIC DNA]</scope>
    <source>
        <strain evidence="2 3">DSM 16529</strain>
    </source>
</reference>
<dbReference type="AlphaFoldDB" id="S7T894"/>